<name>A0ABQ7B8V1_BRACR</name>
<keyword evidence="1" id="KW-0732">Signal</keyword>
<organism evidence="2 3">
    <name type="scientific">Brassica cretica</name>
    <name type="common">Mustard</name>
    <dbReference type="NCBI Taxonomy" id="69181"/>
    <lineage>
        <taxon>Eukaryota</taxon>
        <taxon>Viridiplantae</taxon>
        <taxon>Streptophyta</taxon>
        <taxon>Embryophyta</taxon>
        <taxon>Tracheophyta</taxon>
        <taxon>Spermatophyta</taxon>
        <taxon>Magnoliopsida</taxon>
        <taxon>eudicotyledons</taxon>
        <taxon>Gunneridae</taxon>
        <taxon>Pentapetalae</taxon>
        <taxon>rosids</taxon>
        <taxon>malvids</taxon>
        <taxon>Brassicales</taxon>
        <taxon>Brassicaceae</taxon>
        <taxon>Brassiceae</taxon>
        <taxon>Brassica</taxon>
    </lineage>
</organism>
<protein>
    <recommendedName>
        <fullName evidence="4">Secreted protein</fullName>
    </recommendedName>
</protein>
<evidence type="ECO:0008006" key="4">
    <source>
        <dbReference type="Google" id="ProtNLM"/>
    </source>
</evidence>
<feature type="signal peptide" evidence="1">
    <location>
        <begin position="1"/>
        <end position="20"/>
    </location>
</feature>
<keyword evidence="3" id="KW-1185">Reference proteome</keyword>
<feature type="chain" id="PRO_5045984997" description="Secreted protein" evidence="1">
    <location>
        <begin position="21"/>
        <end position="65"/>
    </location>
</feature>
<reference evidence="2 3" key="1">
    <citation type="journal article" date="2020" name="BMC Genomics">
        <title>Intraspecific diversification of the crop wild relative Brassica cretica Lam. using demographic model selection.</title>
        <authorList>
            <person name="Kioukis A."/>
            <person name="Michalopoulou V.A."/>
            <person name="Briers L."/>
            <person name="Pirintsos S."/>
            <person name="Studholme D.J."/>
            <person name="Pavlidis P."/>
            <person name="Sarris P.F."/>
        </authorList>
    </citation>
    <scope>NUCLEOTIDE SEQUENCE [LARGE SCALE GENOMIC DNA]</scope>
    <source>
        <strain evidence="3">cv. PFS-1207/04</strain>
    </source>
</reference>
<evidence type="ECO:0000313" key="3">
    <source>
        <dbReference type="Proteomes" id="UP000266723"/>
    </source>
</evidence>
<evidence type="ECO:0000313" key="2">
    <source>
        <dbReference type="EMBL" id="KAF3528693.1"/>
    </source>
</evidence>
<dbReference type="EMBL" id="QGKV02001507">
    <property type="protein sequence ID" value="KAF3528693.1"/>
    <property type="molecule type" value="Genomic_DNA"/>
</dbReference>
<sequence>MVWRMMLLIPRLMWRLIILGKELSRVIKLRIVSFRVICMWRHIRSSRNLALRDILLAGCCAGSRS</sequence>
<evidence type="ECO:0000256" key="1">
    <source>
        <dbReference type="SAM" id="SignalP"/>
    </source>
</evidence>
<dbReference type="Proteomes" id="UP000266723">
    <property type="component" value="Unassembled WGS sequence"/>
</dbReference>
<gene>
    <name evidence="2" type="ORF">DY000_02040644</name>
</gene>
<comment type="caution">
    <text evidence="2">The sequence shown here is derived from an EMBL/GenBank/DDBJ whole genome shotgun (WGS) entry which is preliminary data.</text>
</comment>
<proteinExistence type="predicted"/>
<accession>A0ABQ7B8V1</accession>